<dbReference type="InterPro" id="IPR000477">
    <property type="entry name" value="RT_dom"/>
</dbReference>
<comment type="caution">
    <text evidence="3">The sequence shown here is derived from an EMBL/GenBank/DDBJ whole genome shotgun (WGS) entry which is preliminary data.</text>
</comment>
<evidence type="ECO:0000313" key="3">
    <source>
        <dbReference type="EMBL" id="KAL3676662.1"/>
    </source>
</evidence>
<feature type="compositionally biased region" description="Polar residues" evidence="1">
    <location>
        <begin position="314"/>
        <end position="327"/>
    </location>
</feature>
<feature type="region of interest" description="Disordered" evidence="1">
    <location>
        <begin position="311"/>
        <end position="330"/>
    </location>
</feature>
<feature type="compositionally biased region" description="Polar residues" evidence="1">
    <location>
        <begin position="8"/>
        <end position="19"/>
    </location>
</feature>
<protein>
    <recommendedName>
        <fullName evidence="2">Reverse transcriptase domain-containing protein</fullName>
    </recommendedName>
</protein>
<sequence length="1425" mass="158895">MVRGKSSPRFSLSKSNSSDGPALISSSCGSSLNKLSVAAGDQDKSSVHVSKKVSALKFAQELEQVGIYSYCFEGSLSQEAFKGWVATNWVREKKLKVVTTRPVGPSAFVTVCETKDCRDRALQSRVAQLRSALVVHYPWKPQVDDPQYSPDEKPTAVEILSFPTCSKDLLSEVFEAIAPILKISSAAKSLTVENPRATLLWDPSKKRPTVVTLAIERDDSDLRACMLQLPVRFLDFLSPAQDTGPQHFHSDSHRTEPPVNRDPSPKANKPQTSSKGSTSPSPQPTNPHGPNFSEVPPAPIIVEVTDSDEVLADQQPSEPQQRNNSEGSSLRAILAARRRERRSSSEDHTRGAKRQISNSSHSTVNTSAKRRRGTPKPDSETHISAERLRFLVSTVTTDYLVLAADAHGRSGGVAILVHKSCNVEEWKAVSHRVITATIVINRVRIPLVNIYSPVEGDLRRTFWGELLASLIKRGYLFLGDWNVVEDPSDSSSKSNWLSRHETVPFLTFKNTFHLHDVRNYEGEHLGPAFTRFQLKDGRPVWSALDRFYLPLSLLGGFHVMTVHHPDFPLSDHLPVSLLLSGSQTLTAKPHRSLFFKVDPQVLGKDEIRSSIPQIWERHRAGSPLDSPEKFFAAWLEVRGVVKEAQYQDSLLLSTLDSKKKQLSLLVSSSRHPDLHEYGHLAEEVRRLEALREHKIRLWTKDKFIAEGESNSAYYLRRFKARCLRGRVHSLRHEDGSIARTQTEIVNEVHNFYSKIYSKPVETEQMLADRRRLIGTLSPVISPAQRMLLSEAPSFLEFSDILKSSPRGKAPGPDGFSYEALSELWATTGHDYTMMMQNCWSSASFPACLKEGIIKLIPKDLRPESLHQWRPIALLNAHYKLLAKVIAIRLALILPLVVPVQQEGFIKGRNVQACLLNVLLTQDLLRKNGKQVGFLMLDLEKAYDRLSQDFLWEVLQQLGFGDSFIAVLQDLSRDATVRVQVNDVLSPDFPIQRGVRQGCPLAPLLFALSSIPFILAVQTAASKGLIKTLKLPSGFSLDVVALADDTAAFLALEESTFAEFFRILDGFQSAWGAKINLRKSKVLILGKYSQPPLWLQQLPIQLMSRHEPTRYLGIPLANSLRPQAVWMQVVAAVSGKVQSLNDKQVSFEGRCALLRFLVQSKLSFAISILLLRNSHAKTLRSLFRSFLWGLSSSGKPKTPLVAWDFLAAPVSHGGLGLWDLQELLVWKPQVLAIPESMSAPAALTLLRKAGVFSAADVDMLRGWAARASNWAECTILLSEEVDGGPTFRQKLQSFVSSAGTFHFSPGEWVLLGSDIASSCNFPVPVGKAYAILVSQHLVARTRELNCKWGLFWTSQQWEGIFRIIWSKGLPNRDSISLWRFLFQAFFTTSKGTLLGHTDITYIKCGCEGESVTHALAMCPNRASFWS</sequence>
<organism evidence="3 4">
    <name type="scientific">Riccia sorocarpa</name>
    <dbReference type="NCBI Taxonomy" id="122646"/>
    <lineage>
        <taxon>Eukaryota</taxon>
        <taxon>Viridiplantae</taxon>
        <taxon>Streptophyta</taxon>
        <taxon>Embryophyta</taxon>
        <taxon>Marchantiophyta</taxon>
        <taxon>Marchantiopsida</taxon>
        <taxon>Marchantiidae</taxon>
        <taxon>Marchantiales</taxon>
        <taxon>Ricciaceae</taxon>
        <taxon>Riccia</taxon>
    </lineage>
</organism>
<feature type="region of interest" description="Disordered" evidence="1">
    <location>
        <begin position="1"/>
        <end position="24"/>
    </location>
</feature>
<evidence type="ECO:0000259" key="2">
    <source>
        <dbReference type="PROSITE" id="PS50878"/>
    </source>
</evidence>
<gene>
    <name evidence="3" type="ORF">R1sor_026610</name>
</gene>
<dbReference type="PANTHER" id="PTHR19446">
    <property type="entry name" value="REVERSE TRANSCRIPTASES"/>
    <property type="match status" value="1"/>
</dbReference>
<feature type="compositionally biased region" description="Polar residues" evidence="1">
    <location>
        <begin position="269"/>
        <end position="280"/>
    </location>
</feature>
<dbReference type="EMBL" id="JBJQOH010000008">
    <property type="protein sequence ID" value="KAL3676662.1"/>
    <property type="molecule type" value="Genomic_DNA"/>
</dbReference>
<dbReference type="CDD" id="cd01650">
    <property type="entry name" value="RT_nLTR_like"/>
    <property type="match status" value="1"/>
</dbReference>
<dbReference type="Pfam" id="PF00078">
    <property type="entry name" value="RVT_1"/>
    <property type="match status" value="1"/>
</dbReference>
<evidence type="ECO:0000256" key="1">
    <source>
        <dbReference type="SAM" id="MobiDB-lite"/>
    </source>
</evidence>
<feature type="region of interest" description="Disordered" evidence="1">
    <location>
        <begin position="336"/>
        <end position="382"/>
    </location>
</feature>
<reference evidence="3 4" key="1">
    <citation type="submission" date="2024-09" db="EMBL/GenBank/DDBJ databases">
        <title>Chromosome-scale assembly of Riccia sorocarpa.</title>
        <authorList>
            <person name="Paukszto L."/>
        </authorList>
    </citation>
    <scope>NUCLEOTIDE SEQUENCE [LARGE SCALE GENOMIC DNA]</scope>
    <source>
        <strain evidence="3">LP-2024</strain>
        <tissue evidence="3">Aerial parts of the thallus</tissue>
    </source>
</reference>
<dbReference type="SUPFAM" id="SSF56219">
    <property type="entry name" value="DNase I-like"/>
    <property type="match status" value="1"/>
</dbReference>
<accession>A0ABD3GDK1</accession>
<dbReference type="Proteomes" id="UP001633002">
    <property type="component" value="Unassembled WGS sequence"/>
</dbReference>
<name>A0ABD3GDK1_9MARC</name>
<evidence type="ECO:0000313" key="4">
    <source>
        <dbReference type="Proteomes" id="UP001633002"/>
    </source>
</evidence>
<proteinExistence type="predicted"/>
<feature type="region of interest" description="Disordered" evidence="1">
    <location>
        <begin position="242"/>
        <end position="296"/>
    </location>
</feature>
<keyword evidence="4" id="KW-1185">Reference proteome</keyword>
<feature type="domain" description="Reverse transcriptase" evidence="2">
    <location>
        <begin position="837"/>
        <end position="1115"/>
    </location>
</feature>
<feature type="compositionally biased region" description="Polar residues" evidence="1">
    <location>
        <begin position="355"/>
        <end position="367"/>
    </location>
</feature>
<dbReference type="PROSITE" id="PS50878">
    <property type="entry name" value="RT_POL"/>
    <property type="match status" value="1"/>
</dbReference>
<dbReference type="Gene3D" id="3.60.10.10">
    <property type="entry name" value="Endonuclease/exonuclease/phosphatase"/>
    <property type="match status" value="1"/>
</dbReference>
<dbReference type="InterPro" id="IPR036691">
    <property type="entry name" value="Endo/exonu/phosph_ase_sf"/>
</dbReference>